<dbReference type="PROSITE" id="PS50010">
    <property type="entry name" value="DH_2"/>
    <property type="match status" value="1"/>
</dbReference>
<dbReference type="InterPro" id="IPR000219">
    <property type="entry name" value="DH_dom"/>
</dbReference>
<keyword evidence="3" id="KW-1185">Reference proteome</keyword>
<organism evidence="2 3">
    <name type="scientific">Anncaliia algerae PRA339</name>
    <dbReference type="NCBI Taxonomy" id="1288291"/>
    <lineage>
        <taxon>Eukaryota</taxon>
        <taxon>Fungi</taxon>
        <taxon>Fungi incertae sedis</taxon>
        <taxon>Microsporidia</taxon>
        <taxon>Tubulinosematoidea</taxon>
        <taxon>Tubulinosematidae</taxon>
        <taxon>Anncaliia</taxon>
    </lineage>
</organism>
<reference evidence="3" key="1">
    <citation type="submission" date="2013-02" db="EMBL/GenBank/DDBJ databases">
        <authorList>
            <consortium name="The Broad Institute Genome Sequencing Platform"/>
            <person name="Cuomo C."/>
            <person name="Becnel J."/>
            <person name="Sanscrainte N."/>
            <person name="Walker B."/>
            <person name="Young S.K."/>
            <person name="Zeng Q."/>
            <person name="Gargeya S."/>
            <person name="Fitzgerald M."/>
            <person name="Haas B."/>
            <person name="Abouelleil A."/>
            <person name="Alvarado L."/>
            <person name="Arachchi H.M."/>
            <person name="Berlin A.M."/>
            <person name="Chapman S.B."/>
            <person name="Dewar J."/>
            <person name="Goldberg J."/>
            <person name="Griggs A."/>
            <person name="Gujja S."/>
            <person name="Hansen M."/>
            <person name="Howarth C."/>
            <person name="Imamovic A."/>
            <person name="Larimer J."/>
            <person name="McCowan C."/>
            <person name="Murphy C."/>
            <person name="Neiman D."/>
            <person name="Pearson M."/>
            <person name="Priest M."/>
            <person name="Roberts A."/>
            <person name="Saif S."/>
            <person name="Shea T."/>
            <person name="Sisk P."/>
            <person name="Sykes S."/>
            <person name="Wortman J."/>
            <person name="Nusbaum C."/>
            <person name="Birren B."/>
        </authorList>
    </citation>
    <scope>NUCLEOTIDE SEQUENCE [LARGE SCALE GENOMIC DNA]</scope>
    <source>
        <strain evidence="3">PRA339</strain>
    </source>
</reference>
<name>A0A059EXW7_9MICR</name>
<dbReference type="Proteomes" id="UP000030655">
    <property type="component" value="Unassembled WGS sequence"/>
</dbReference>
<dbReference type="Pfam" id="PF00621">
    <property type="entry name" value="RhoGEF"/>
    <property type="match status" value="1"/>
</dbReference>
<dbReference type="Gene3D" id="1.20.900.10">
    <property type="entry name" value="Dbl homology (DH) domain"/>
    <property type="match status" value="1"/>
</dbReference>
<evidence type="ECO:0000313" key="3">
    <source>
        <dbReference type="Proteomes" id="UP000030655"/>
    </source>
</evidence>
<sequence length="902" mass="107872">MTIKHTNVNEPLLDHYETHFYNHEHYSYYSYLEMIGHILISVKNVDSVYFVYVRSILGFKLISIDSNLVMHKSDETFILKTALDQYFISVFQNDWIIKPECKIKSTKKNIFSFLSAEEILKEPETFTNLESTKNKILENLRTSKDVFLSMHILSKAVAIPLQDKELCIIDNLINMDEYVVNISSKDLLHLKNLLGTEISKKTIYSINQIKTLHKAKEIKKVFVFNDDKNELRQRIKDFLVSELSYNSDVQRLLECIFFEIIEKNELKGKFFYLEGIINNLIHLRDFSFDLLTKLLEDTEFDVDILRKAEMTEYFIQKVDFYMGKKETERLLENILNVFFQEVNKLDSYKSFLIKSFDYSEKLFTEKEFLNLNLSTTNMLTWKTLFKKPHQKLCHYVLFMENFIKFLPNPSQNFVKCLKIIETLKDFLTEVNDKKSQICSIEETIKFKKQLKDGCIISCTNGKGYICSFDSKLKDKLSVAIFTDSIALLSPCEGNKLQIIFKTEYENVEVRCISDINFVIFYDNNEYKLEFTAMNLDIFLECFYVLKNLCFLLSGRCDNLFYKKIENKRIFYRIFDKNEYFNNRNDSSFVLFLNDLEENLKLNNSKSLFCEFGSNQCKLKRINYNSFEFIDEIILDDSSENFAKALIDEIHRYSITPPFQEQFHFNFKREIEKVPKQKEKIFKKYLKTSFNFFNLISYKKLDFLFDYAHFYLINVHNECNFASRDELSIVKLSNETTFFKSLSTFNDLEYTLNGMKISQKKMNQLIFYDDLFLPNRNTIKEIYGEFSQEEDINEMYLRKYRIEDLTSLVVYWFNQNIFTMFSLENIAYIKHTCSMEKYLNFNDLYNMCFYSTRPFFKRYVTFIFELHKFIKHESINRLLNIFQEDSIQINSFIETLLKEYNRD</sequence>
<gene>
    <name evidence="2" type="ORF">H312_03036</name>
</gene>
<proteinExistence type="predicted"/>
<accession>A0A059EXW7</accession>
<dbReference type="SUPFAM" id="SSF48065">
    <property type="entry name" value="DBL homology domain (DH-domain)"/>
    <property type="match status" value="1"/>
</dbReference>
<dbReference type="VEuPathDB" id="MicrosporidiaDB:H312_03036"/>
<evidence type="ECO:0000313" key="2">
    <source>
        <dbReference type="EMBL" id="KCZ79564.1"/>
    </source>
</evidence>
<dbReference type="EMBL" id="KK365256">
    <property type="protein sequence ID" value="KCZ79564.1"/>
    <property type="molecule type" value="Genomic_DNA"/>
</dbReference>
<evidence type="ECO:0000259" key="1">
    <source>
        <dbReference type="PROSITE" id="PS50010"/>
    </source>
</evidence>
<dbReference type="HOGENOM" id="CLU_321301_0_0_1"/>
<feature type="domain" description="DH" evidence="1">
    <location>
        <begin position="230"/>
        <end position="433"/>
    </location>
</feature>
<dbReference type="OrthoDB" id="2499658at2759"/>
<dbReference type="InterPro" id="IPR035899">
    <property type="entry name" value="DBL_dom_sf"/>
</dbReference>
<dbReference type="GO" id="GO:0005085">
    <property type="term" value="F:guanyl-nucleotide exchange factor activity"/>
    <property type="evidence" value="ECO:0007669"/>
    <property type="project" value="InterPro"/>
</dbReference>
<protein>
    <recommendedName>
        <fullName evidence="1">DH domain-containing protein</fullName>
    </recommendedName>
</protein>
<dbReference type="AlphaFoldDB" id="A0A059EXW7"/>
<reference evidence="2 3" key="2">
    <citation type="submission" date="2014-03" db="EMBL/GenBank/DDBJ databases">
        <title>The Genome Sequence of Anncaliia algerae insect isolate PRA339.</title>
        <authorList>
            <consortium name="The Broad Institute Genome Sequencing Platform"/>
            <consortium name="The Broad Institute Genome Sequencing Center for Infectious Disease"/>
            <person name="Cuomo C."/>
            <person name="Becnel J."/>
            <person name="Sanscrainte N."/>
            <person name="Walker B."/>
            <person name="Young S.K."/>
            <person name="Zeng Q."/>
            <person name="Gargeya S."/>
            <person name="Fitzgerald M."/>
            <person name="Haas B."/>
            <person name="Abouelleil A."/>
            <person name="Alvarado L."/>
            <person name="Arachchi H.M."/>
            <person name="Berlin A.M."/>
            <person name="Chapman S.B."/>
            <person name="Dewar J."/>
            <person name="Goldberg J."/>
            <person name="Griggs A."/>
            <person name="Gujja S."/>
            <person name="Hansen M."/>
            <person name="Howarth C."/>
            <person name="Imamovic A."/>
            <person name="Larimer J."/>
            <person name="McCowan C."/>
            <person name="Murphy C."/>
            <person name="Neiman D."/>
            <person name="Pearson M."/>
            <person name="Priest M."/>
            <person name="Roberts A."/>
            <person name="Saif S."/>
            <person name="Shea T."/>
            <person name="Sisk P."/>
            <person name="Sykes S."/>
            <person name="Wortman J."/>
            <person name="Nusbaum C."/>
            <person name="Birren B."/>
        </authorList>
    </citation>
    <scope>NUCLEOTIDE SEQUENCE [LARGE SCALE GENOMIC DNA]</scope>
    <source>
        <strain evidence="2 3">PRA339</strain>
    </source>
</reference>